<organism evidence="8 9">
    <name type="scientific">Thalassotalea loyana</name>
    <dbReference type="NCBI Taxonomy" id="280483"/>
    <lineage>
        <taxon>Bacteria</taxon>
        <taxon>Pseudomonadati</taxon>
        <taxon>Pseudomonadota</taxon>
        <taxon>Gammaproteobacteria</taxon>
        <taxon>Alteromonadales</taxon>
        <taxon>Colwelliaceae</taxon>
        <taxon>Thalassotalea</taxon>
    </lineage>
</organism>
<dbReference type="RefSeq" id="WP_284296665.1">
    <property type="nucleotide sequence ID" value="NZ_BSSV01000002.1"/>
</dbReference>
<accession>A0ABQ6HA19</accession>
<evidence type="ECO:0000256" key="3">
    <source>
        <dbReference type="ARBA" id="ARBA00022475"/>
    </source>
</evidence>
<evidence type="ECO:0000256" key="6">
    <source>
        <dbReference type="ARBA" id="ARBA00023136"/>
    </source>
</evidence>
<sequence length="201" mass="22573">MKRIELPLYLKISPIYNKILQLTIAVVLIVIVLNIHFISDQKSQTKVHQHYQTVGQLQLTQLSDSASVYLQKNDRKSLIALAENVSQQDFIHDVTFYGVTGQVIVSSSNAIPIKERLIARDNAEFIGQTSFTGEIRAEKLLGYVRITLNDEFIKASLTQSNQELSEQARLLLILAGIIGFLLAKSFSKVNRPTLKVGKVKH</sequence>
<evidence type="ECO:0000313" key="9">
    <source>
        <dbReference type="Proteomes" id="UP001157134"/>
    </source>
</evidence>
<evidence type="ECO:0000256" key="4">
    <source>
        <dbReference type="ARBA" id="ARBA00022692"/>
    </source>
</evidence>
<keyword evidence="6 7" id="KW-0472">Membrane</keyword>
<dbReference type="Pfam" id="PF10144">
    <property type="entry name" value="SMP_2"/>
    <property type="match status" value="1"/>
</dbReference>
<evidence type="ECO:0000256" key="1">
    <source>
        <dbReference type="ARBA" id="ARBA00004236"/>
    </source>
</evidence>
<comment type="similarity">
    <text evidence="2">Belongs to the Smp family.</text>
</comment>
<dbReference type="Proteomes" id="UP001157134">
    <property type="component" value="Unassembled WGS sequence"/>
</dbReference>
<comment type="caution">
    <text evidence="8">The sequence shown here is derived from an EMBL/GenBank/DDBJ whole genome shotgun (WGS) entry which is preliminary data.</text>
</comment>
<keyword evidence="9" id="KW-1185">Reference proteome</keyword>
<keyword evidence="5 7" id="KW-1133">Transmembrane helix</keyword>
<evidence type="ECO:0000313" key="8">
    <source>
        <dbReference type="EMBL" id="GLX84972.1"/>
    </source>
</evidence>
<evidence type="ECO:0000256" key="7">
    <source>
        <dbReference type="SAM" id="Phobius"/>
    </source>
</evidence>
<evidence type="ECO:0008006" key="10">
    <source>
        <dbReference type="Google" id="ProtNLM"/>
    </source>
</evidence>
<proteinExistence type="inferred from homology"/>
<dbReference type="EMBL" id="BSSV01000002">
    <property type="protein sequence ID" value="GLX84972.1"/>
    <property type="molecule type" value="Genomic_DNA"/>
</dbReference>
<dbReference type="InterPro" id="IPR019305">
    <property type="entry name" value="Uncharacterised_Smp"/>
</dbReference>
<protein>
    <recommendedName>
        <fullName evidence="10">SMP protein</fullName>
    </recommendedName>
</protein>
<evidence type="ECO:0000256" key="5">
    <source>
        <dbReference type="ARBA" id="ARBA00022989"/>
    </source>
</evidence>
<reference evidence="8 9" key="1">
    <citation type="submission" date="2023-03" db="EMBL/GenBank/DDBJ databases">
        <title>Thalassotalea loyana LMG 22536T draft genome sequence.</title>
        <authorList>
            <person name="Sawabe T."/>
        </authorList>
    </citation>
    <scope>NUCLEOTIDE SEQUENCE [LARGE SCALE GENOMIC DNA]</scope>
    <source>
        <strain evidence="8 9">LMG 22536</strain>
    </source>
</reference>
<feature type="transmembrane region" description="Helical" evidence="7">
    <location>
        <begin position="20"/>
        <end position="38"/>
    </location>
</feature>
<keyword evidence="3" id="KW-1003">Cell membrane</keyword>
<keyword evidence="4 7" id="KW-0812">Transmembrane</keyword>
<name>A0ABQ6HA19_9GAMM</name>
<comment type="subcellular location">
    <subcellularLocation>
        <location evidence="1">Cell membrane</location>
    </subcellularLocation>
</comment>
<gene>
    <name evidence="8" type="ORF">tloyanaT_12240</name>
</gene>
<evidence type="ECO:0000256" key="2">
    <source>
        <dbReference type="ARBA" id="ARBA00005362"/>
    </source>
</evidence>